<organism evidence="1 2">
    <name type="scientific">Paramecium sonneborni</name>
    <dbReference type="NCBI Taxonomy" id="65129"/>
    <lineage>
        <taxon>Eukaryota</taxon>
        <taxon>Sar</taxon>
        <taxon>Alveolata</taxon>
        <taxon>Ciliophora</taxon>
        <taxon>Intramacronucleata</taxon>
        <taxon>Oligohymenophorea</taxon>
        <taxon>Peniculida</taxon>
        <taxon>Parameciidae</taxon>
        <taxon>Paramecium</taxon>
    </lineage>
</organism>
<evidence type="ECO:0000313" key="1">
    <source>
        <dbReference type="EMBL" id="CAD8124888.1"/>
    </source>
</evidence>
<comment type="caution">
    <text evidence="1">The sequence shown here is derived from an EMBL/GenBank/DDBJ whole genome shotgun (WGS) entry which is preliminary data.</text>
</comment>
<dbReference type="EMBL" id="CAJJDN010000154">
    <property type="protein sequence ID" value="CAD8124888.1"/>
    <property type="molecule type" value="Genomic_DNA"/>
</dbReference>
<proteinExistence type="predicted"/>
<keyword evidence="2" id="KW-1185">Reference proteome</keyword>
<dbReference type="Proteomes" id="UP000692954">
    <property type="component" value="Unassembled WGS sequence"/>
</dbReference>
<name>A0A8S1RAL4_9CILI</name>
<reference evidence="1" key="1">
    <citation type="submission" date="2021-01" db="EMBL/GenBank/DDBJ databases">
        <authorList>
            <consortium name="Genoscope - CEA"/>
            <person name="William W."/>
        </authorList>
    </citation>
    <scope>NUCLEOTIDE SEQUENCE</scope>
</reference>
<gene>
    <name evidence="1" type="ORF">PSON_ATCC_30995.1.T1540099</name>
</gene>
<sequence length="203" mass="24879">MKYILSLSIYKYVKYLKDIVQHSNYLNQLNFSIFHFSKHKVKHPLCTNLELCTYNYYYFKQMNKLMTNIFLESKCRSKQILNIVLMNPDIHMIKFENIDYLTINNILTKISSLMLQKSCYRCLLSKHNIIWWQFNELLRHYYLVWAVGQFWKFQQLFCYQMQEGFSMQVSQSIIISQFNVLHQSFIQKQQSDQKHYSYRQLEH</sequence>
<evidence type="ECO:0000313" key="2">
    <source>
        <dbReference type="Proteomes" id="UP000692954"/>
    </source>
</evidence>
<dbReference type="AlphaFoldDB" id="A0A8S1RAL4"/>
<protein>
    <submittedName>
        <fullName evidence="1">Uncharacterized protein</fullName>
    </submittedName>
</protein>
<accession>A0A8S1RAL4</accession>